<dbReference type="Gene3D" id="1.20.1250.20">
    <property type="entry name" value="MFS general substrate transporter like domains"/>
    <property type="match status" value="1"/>
</dbReference>
<feature type="transmembrane region" description="Helical" evidence="6">
    <location>
        <begin position="156"/>
        <end position="178"/>
    </location>
</feature>
<feature type="transmembrane region" description="Helical" evidence="6">
    <location>
        <begin position="41"/>
        <end position="60"/>
    </location>
</feature>
<accession>A0A7S9QFF2</accession>
<feature type="transmembrane region" description="Helical" evidence="6">
    <location>
        <begin position="235"/>
        <end position="255"/>
    </location>
</feature>
<dbReference type="InterPro" id="IPR050189">
    <property type="entry name" value="MFS_Efflux_Transporters"/>
</dbReference>
<keyword evidence="3 6" id="KW-0812">Transmembrane</keyword>
<organism evidence="8 9">
    <name type="scientific">Pontivivens ytuae</name>
    <dbReference type="NCBI Taxonomy" id="2789856"/>
    <lineage>
        <taxon>Bacteria</taxon>
        <taxon>Pseudomonadati</taxon>
        <taxon>Pseudomonadota</taxon>
        <taxon>Alphaproteobacteria</taxon>
        <taxon>Rhodobacterales</taxon>
        <taxon>Paracoccaceae</taxon>
        <taxon>Pontivivens</taxon>
    </lineage>
</organism>
<feature type="transmembrane region" description="Helical" evidence="6">
    <location>
        <begin position="267"/>
        <end position="284"/>
    </location>
</feature>
<evidence type="ECO:0000256" key="6">
    <source>
        <dbReference type="SAM" id="Phobius"/>
    </source>
</evidence>
<name>A0A7S9QFF2_9RHOB</name>
<comment type="subcellular location">
    <subcellularLocation>
        <location evidence="1">Cell membrane</location>
        <topology evidence="1">Multi-pass membrane protein</topology>
    </subcellularLocation>
</comment>
<evidence type="ECO:0000259" key="7">
    <source>
        <dbReference type="PROSITE" id="PS50850"/>
    </source>
</evidence>
<gene>
    <name evidence="8" type="ORF">I0K15_10810</name>
</gene>
<dbReference type="InterPro" id="IPR011701">
    <property type="entry name" value="MFS"/>
</dbReference>
<evidence type="ECO:0000256" key="5">
    <source>
        <dbReference type="ARBA" id="ARBA00023136"/>
    </source>
</evidence>
<evidence type="ECO:0000256" key="4">
    <source>
        <dbReference type="ARBA" id="ARBA00022989"/>
    </source>
</evidence>
<protein>
    <submittedName>
        <fullName evidence="8">MFS transporter</fullName>
    </submittedName>
</protein>
<feature type="transmembrane region" description="Helical" evidence="6">
    <location>
        <begin position="130"/>
        <end position="150"/>
    </location>
</feature>
<reference evidence="8 9" key="1">
    <citation type="submission" date="2020-11" db="EMBL/GenBank/DDBJ databases">
        <title>Description of Pontivivens ytuae sp. nov. isolated from deep sea sediment of Mariana Trench.</title>
        <authorList>
            <person name="Wang Z."/>
            <person name="Sun Q.-L."/>
            <person name="Xu X.-D."/>
            <person name="Tang Y.-Z."/>
            <person name="Zhang J."/>
        </authorList>
    </citation>
    <scope>NUCLEOTIDE SEQUENCE [LARGE SCALE GENOMIC DNA]</scope>
    <source>
        <strain evidence="8 9">MT2928</strain>
    </source>
</reference>
<feature type="transmembrane region" description="Helical" evidence="6">
    <location>
        <begin position="290"/>
        <end position="311"/>
    </location>
</feature>
<dbReference type="SUPFAM" id="SSF103473">
    <property type="entry name" value="MFS general substrate transporter"/>
    <property type="match status" value="1"/>
</dbReference>
<dbReference type="GO" id="GO:0005886">
    <property type="term" value="C:plasma membrane"/>
    <property type="evidence" value="ECO:0007669"/>
    <property type="project" value="UniProtKB-SubCell"/>
</dbReference>
<keyword evidence="5 6" id="KW-0472">Membrane</keyword>
<dbReference type="Pfam" id="PF07690">
    <property type="entry name" value="MFS_1"/>
    <property type="match status" value="1"/>
</dbReference>
<keyword evidence="2" id="KW-1003">Cell membrane</keyword>
<dbReference type="PROSITE" id="PS50850">
    <property type="entry name" value="MFS"/>
    <property type="match status" value="1"/>
</dbReference>
<sequence length="388" mass="39236">MLTPTILLLTSAVGVVGANSLMLGPIATTVAESFPGADAARVLQAASAYGLATALSALGLAPQVDRIGAGRVVLLALATLAVALAGAMLAIGVGMLIGAQVLAGLAAGAALPAIYSLTAEVALKGREAETLGIVLTGWTLALVAGVSLAAPISDFVHWRAVFGLLAGFAALIATALALRLERGSGAPGHRTSPLAALRVPGIGAGLVGVAGFMIAFYGVYTWLGPHVQQVLGRSTALTGLLPLAYGIGFGLAVPLDRMVDRWGSARMRPIVLAILVGVYVALALGMGAFWVLVALCLVWGLVNHVAMTLIVGGLTQLDPARRGAIMGLYSATTYLCVAVGVSGFRPIYEGFGLATAAVVSALCLIPALVQSLRRSGWFNGPSRRAGAS</sequence>
<feature type="domain" description="Major facilitator superfamily (MFS) profile" evidence="7">
    <location>
        <begin position="5"/>
        <end position="378"/>
    </location>
</feature>
<dbReference type="GO" id="GO:0022857">
    <property type="term" value="F:transmembrane transporter activity"/>
    <property type="evidence" value="ECO:0007669"/>
    <property type="project" value="InterPro"/>
</dbReference>
<evidence type="ECO:0000313" key="8">
    <source>
        <dbReference type="EMBL" id="QPH56196.1"/>
    </source>
</evidence>
<dbReference type="KEGG" id="poz:I0K15_10810"/>
<feature type="transmembrane region" description="Helical" evidence="6">
    <location>
        <begin position="350"/>
        <end position="369"/>
    </location>
</feature>
<proteinExistence type="predicted"/>
<dbReference type="PANTHER" id="PTHR43124:SF10">
    <property type="entry name" value="PURINE EFFLUX PUMP PBUE"/>
    <property type="match status" value="1"/>
</dbReference>
<feature type="transmembrane region" description="Helical" evidence="6">
    <location>
        <begin position="323"/>
        <end position="344"/>
    </location>
</feature>
<feature type="transmembrane region" description="Helical" evidence="6">
    <location>
        <begin position="72"/>
        <end position="91"/>
    </location>
</feature>
<keyword evidence="9" id="KW-1185">Reference proteome</keyword>
<dbReference type="AlphaFoldDB" id="A0A7S9QFF2"/>
<dbReference type="PANTHER" id="PTHR43124">
    <property type="entry name" value="PURINE EFFLUX PUMP PBUE"/>
    <property type="match status" value="1"/>
</dbReference>
<evidence type="ECO:0000256" key="3">
    <source>
        <dbReference type="ARBA" id="ARBA00022692"/>
    </source>
</evidence>
<dbReference type="InterPro" id="IPR020846">
    <property type="entry name" value="MFS_dom"/>
</dbReference>
<keyword evidence="4 6" id="KW-1133">Transmembrane helix</keyword>
<feature type="transmembrane region" description="Helical" evidence="6">
    <location>
        <begin position="199"/>
        <end position="223"/>
    </location>
</feature>
<dbReference type="Proteomes" id="UP000594800">
    <property type="component" value="Chromosome"/>
</dbReference>
<dbReference type="InterPro" id="IPR036259">
    <property type="entry name" value="MFS_trans_sf"/>
</dbReference>
<evidence type="ECO:0000256" key="1">
    <source>
        <dbReference type="ARBA" id="ARBA00004651"/>
    </source>
</evidence>
<feature type="transmembrane region" description="Helical" evidence="6">
    <location>
        <begin position="97"/>
        <end position="118"/>
    </location>
</feature>
<evidence type="ECO:0000313" key="9">
    <source>
        <dbReference type="Proteomes" id="UP000594800"/>
    </source>
</evidence>
<dbReference type="EMBL" id="CP064942">
    <property type="protein sequence ID" value="QPH56196.1"/>
    <property type="molecule type" value="Genomic_DNA"/>
</dbReference>
<evidence type="ECO:0000256" key="2">
    <source>
        <dbReference type="ARBA" id="ARBA00022475"/>
    </source>
</evidence>